<keyword evidence="2" id="KW-1185">Reference proteome</keyword>
<dbReference type="Proteomes" id="UP000031192">
    <property type="component" value="Unassembled WGS sequence"/>
</dbReference>
<proteinExistence type="predicted"/>
<dbReference type="HOGENOM" id="CLU_1586879_0_0_1"/>
<gene>
    <name evidence="1" type="ORF">MGU_08787</name>
</gene>
<comment type="caution">
    <text evidence="1">The sequence shown here is derived from an EMBL/GenBank/DDBJ whole genome shotgun (WGS) entry which is preliminary data.</text>
</comment>
<organism evidence="1 2">
    <name type="scientific">Metarhizium guizhouense (strain ARSEF 977)</name>
    <dbReference type="NCBI Taxonomy" id="1276136"/>
    <lineage>
        <taxon>Eukaryota</taxon>
        <taxon>Fungi</taxon>
        <taxon>Dikarya</taxon>
        <taxon>Ascomycota</taxon>
        <taxon>Pezizomycotina</taxon>
        <taxon>Sordariomycetes</taxon>
        <taxon>Hypocreomycetidae</taxon>
        <taxon>Hypocreales</taxon>
        <taxon>Clavicipitaceae</taxon>
        <taxon>Metarhizium</taxon>
    </lineage>
</organism>
<reference evidence="1 2" key="1">
    <citation type="journal article" date="2014" name="Proc. Natl. Acad. Sci. U.S.A.">
        <title>Trajectory and genomic determinants of fungal-pathogen speciation and host adaptation.</title>
        <authorList>
            <person name="Hu X."/>
            <person name="Xiao G."/>
            <person name="Zheng P."/>
            <person name="Shang Y."/>
            <person name="Su Y."/>
            <person name="Zhang X."/>
            <person name="Liu X."/>
            <person name="Zhan S."/>
            <person name="St Leger R.J."/>
            <person name="Wang C."/>
        </authorList>
    </citation>
    <scope>NUCLEOTIDE SEQUENCE [LARGE SCALE GENOMIC DNA]</scope>
    <source>
        <strain evidence="1 2">ARSEF 977</strain>
    </source>
</reference>
<name>A0A0B4H2Q9_METGA</name>
<dbReference type="AlphaFoldDB" id="A0A0B4H2Q9"/>
<sequence length="168" mass="18431">MLEHQDRPPRLARLDEQHRAVDKRPSYRCHGCRDPLEWTLAALADAGTTQTAGLRPSWKGRTDADAPIAPRTYYYLDGIVHRPLSPPAGHGGGCRAHGDDLAFRGSAEFHCFSFGEPFKGGTRAAIIPTVRPPPPPPQGLESGLAAATLTRESYQVAMGVQTSRWHWI</sequence>
<protein>
    <submittedName>
        <fullName evidence="1">Uncharacterized protein</fullName>
    </submittedName>
</protein>
<accession>A0A0B4H2Q9</accession>
<evidence type="ECO:0000313" key="1">
    <source>
        <dbReference type="EMBL" id="KID84021.1"/>
    </source>
</evidence>
<dbReference type="EMBL" id="AZNH01000049">
    <property type="protein sequence ID" value="KID84021.1"/>
    <property type="molecule type" value="Genomic_DNA"/>
</dbReference>
<evidence type="ECO:0000313" key="2">
    <source>
        <dbReference type="Proteomes" id="UP000031192"/>
    </source>
</evidence>